<accession>E0SM16</accession>
<organism evidence="1 2">
    <name type="scientific">Dickeya dadantii (strain 3937)</name>
    <name type="common">Erwinia chrysanthemi (strain 3937)</name>
    <dbReference type="NCBI Taxonomy" id="198628"/>
    <lineage>
        <taxon>Bacteria</taxon>
        <taxon>Pseudomonadati</taxon>
        <taxon>Pseudomonadota</taxon>
        <taxon>Gammaproteobacteria</taxon>
        <taxon>Enterobacterales</taxon>
        <taxon>Pectobacteriaceae</taxon>
        <taxon>Dickeya</taxon>
    </lineage>
</organism>
<evidence type="ECO:0000313" key="1">
    <source>
        <dbReference type="EMBL" id="ADM98174.1"/>
    </source>
</evidence>
<gene>
    <name evidence="1" type="ordered locus">Dda3937_04554</name>
</gene>
<dbReference type="EMBL" id="CP002038">
    <property type="protein sequence ID" value="ADM98174.1"/>
    <property type="molecule type" value="Genomic_DNA"/>
</dbReference>
<dbReference type="AlphaFoldDB" id="E0SM16"/>
<dbReference type="KEGG" id="ddd:Dda3937_04554"/>
<sequence>MSLFSLSRQISGCRRIRFTTRPIGVPTGLFFLGRGRFHSTWFTTTLRCAPRLSVGLRLKLFWVQIKVLFT</sequence>
<dbReference type="STRING" id="198628.Dda3937_04554"/>
<keyword evidence="2" id="KW-1185">Reference proteome</keyword>
<dbReference type="Proteomes" id="UP000006859">
    <property type="component" value="Chromosome"/>
</dbReference>
<proteinExistence type="predicted"/>
<evidence type="ECO:0000313" key="2">
    <source>
        <dbReference type="Proteomes" id="UP000006859"/>
    </source>
</evidence>
<name>E0SM16_DICD3</name>
<dbReference type="HOGENOM" id="CLU_2751298_0_0_6"/>
<reference evidence="1 2" key="1">
    <citation type="journal article" date="2011" name="J. Bacteriol.">
        <title>Genome sequence of the plant-pathogenic bacterium Dickeya dadantii 3937.</title>
        <authorList>
            <person name="Glasner J.D."/>
            <person name="Yang C.H."/>
            <person name="Reverchon S."/>
            <person name="Hugouvieux-Cotte-Pattat N."/>
            <person name="Condemine G."/>
            <person name="Bohin J.P."/>
            <person name="Van Gijsegem F."/>
            <person name="Yang S."/>
            <person name="Franza T."/>
            <person name="Expert D."/>
            <person name="Plunkett G. III"/>
            <person name="San Francisco M.J."/>
            <person name="Charkowski A.O."/>
            <person name="Py B."/>
            <person name="Bell K."/>
            <person name="Rauscher L."/>
            <person name="Rodriguez-Palenzuela P."/>
            <person name="Toussaint A."/>
            <person name="Holeva M.C."/>
            <person name="He S.Y."/>
            <person name="Douet V."/>
            <person name="Boccara M."/>
            <person name="Blanco C."/>
            <person name="Toth I."/>
            <person name="Anderson B.D."/>
            <person name="Biehl B.S."/>
            <person name="Mau B."/>
            <person name="Flynn S.M."/>
            <person name="Barras F."/>
            <person name="Lindeberg M."/>
            <person name="Birch P.R."/>
            <person name="Tsuyumu S."/>
            <person name="Shi X."/>
            <person name="Hibbing M."/>
            <person name="Yap M.N."/>
            <person name="Carpentier M."/>
            <person name="Dassa E."/>
            <person name="Umehara M."/>
            <person name="Kim J.F."/>
            <person name="Rusch M."/>
            <person name="Soni P."/>
            <person name="Mayhew G.F."/>
            <person name="Fouts D.E."/>
            <person name="Gill S.R."/>
            <person name="Blattner F.R."/>
            <person name="Keen N.T."/>
            <person name="Perna N.T."/>
        </authorList>
    </citation>
    <scope>NUCLEOTIDE SEQUENCE [LARGE SCALE GENOMIC DNA]</scope>
    <source>
        <strain evidence="1 2">3937</strain>
    </source>
</reference>
<protein>
    <submittedName>
        <fullName evidence="1">Uncharacterized protein</fullName>
    </submittedName>
</protein>